<keyword evidence="1" id="KW-0175">Coiled coil</keyword>
<dbReference type="OrthoDB" id="1122144at2"/>
<evidence type="ECO:0000313" key="2">
    <source>
        <dbReference type="EMBL" id="SMG33473.1"/>
    </source>
</evidence>
<dbReference type="AlphaFoldDB" id="A0A1X7JZY8"/>
<reference evidence="3" key="1">
    <citation type="submission" date="2017-04" db="EMBL/GenBank/DDBJ databases">
        <authorList>
            <person name="Varghese N."/>
            <person name="Submissions S."/>
        </authorList>
    </citation>
    <scope>NUCLEOTIDE SEQUENCE [LARGE SCALE GENOMIC DNA]</scope>
    <source>
        <strain evidence="3">DSM 4125</strain>
    </source>
</reference>
<evidence type="ECO:0000313" key="3">
    <source>
        <dbReference type="Proteomes" id="UP000193804"/>
    </source>
</evidence>
<keyword evidence="3" id="KW-1185">Reference proteome</keyword>
<dbReference type="Proteomes" id="UP000193804">
    <property type="component" value="Unassembled WGS sequence"/>
</dbReference>
<dbReference type="EMBL" id="FXAW01000004">
    <property type="protein sequence ID" value="SMG33473.1"/>
    <property type="molecule type" value="Genomic_DNA"/>
</dbReference>
<dbReference type="STRING" id="1028.SAMN05661096_02115"/>
<feature type="coiled-coil region" evidence="1">
    <location>
        <begin position="8"/>
        <end position="93"/>
    </location>
</feature>
<dbReference type="RefSeq" id="WP_085517031.1">
    <property type="nucleotide sequence ID" value="NZ_FXAW01000004.1"/>
</dbReference>
<name>A0A1X7JZY8_9BACT</name>
<proteinExistence type="predicted"/>
<evidence type="ECO:0000256" key="1">
    <source>
        <dbReference type="SAM" id="Coils"/>
    </source>
</evidence>
<sequence>MDTKDALKQKIVSQYDEWKADFEKLKAETKGAYAEGQLEGSQEAQELESKMEEAQAFINRIENANEEDIEDLKSKAENQLDGLKSAFKNLKNKFN</sequence>
<gene>
    <name evidence="2" type="ORF">SAMN05661096_02115</name>
</gene>
<protein>
    <submittedName>
        <fullName evidence="2">Uncharacterized protein</fullName>
    </submittedName>
</protein>
<organism evidence="2 3">
    <name type="scientific">Marivirga sericea</name>
    <dbReference type="NCBI Taxonomy" id="1028"/>
    <lineage>
        <taxon>Bacteria</taxon>
        <taxon>Pseudomonadati</taxon>
        <taxon>Bacteroidota</taxon>
        <taxon>Cytophagia</taxon>
        <taxon>Cytophagales</taxon>
        <taxon>Marivirgaceae</taxon>
        <taxon>Marivirga</taxon>
    </lineage>
</organism>
<accession>A0A1X7JZY8</accession>